<dbReference type="EMBL" id="CP001798">
    <property type="protein sequence ID" value="ADE14822.1"/>
    <property type="molecule type" value="Genomic_DNA"/>
</dbReference>
<dbReference type="STRING" id="472759.Nhal_1694"/>
<gene>
    <name evidence="1" type="ordered locus">Nhal_1694</name>
</gene>
<evidence type="ECO:0000313" key="2">
    <source>
        <dbReference type="Proteomes" id="UP000001844"/>
    </source>
</evidence>
<protein>
    <submittedName>
        <fullName evidence="1">Uncharacterized protein</fullName>
    </submittedName>
</protein>
<accession>D5C2G3</accession>
<reference evidence="2" key="1">
    <citation type="submission" date="2010-04" db="EMBL/GenBank/DDBJ databases">
        <title>Complete genome sequence of Nitrosococcus halophilus Nc4, a salt-adapted, aerobic obligate ammonia-oxidizing sulfur purple bacterium.</title>
        <authorList>
            <consortium name="US DOE Joint Genome Institute"/>
            <person name="Campbell M.A."/>
            <person name="Malfatti S.A."/>
            <person name="Chain P.S.G."/>
            <person name="Heidelberg J.F."/>
            <person name="Ward B.B."/>
            <person name="Klotz M.G."/>
        </authorList>
    </citation>
    <scope>NUCLEOTIDE SEQUENCE [LARGE SCALE GENOMIC DNA]</scope>
    <source>
        <strain evidence="2">Nc4</strain>
    </source>
</reference>
<keyword evidence="2" id="KW-1185">Reference proteome</keyword>
<dbReference type="AlphaFoldDB" id="D5C2G3"/>
<dbReference type="KEGG" id="nhl:Nhal_1694"/>
<sequence length="53" mass="6031">MKCLPEGICLQKTDCWRVFLKRIGKKITPALETTSDGPQRKQGETDLYFCLGL</sequence>
<evidence type="ECO:0000313" key="1">
    <source>
        <dbReference type="EMBL" id="ADE14822.1"/>
    </source>
</evidence>
<dbReference type="Proteomes" id="UP000001844">
    <property type="component" value="Chromosome"/>
</dbReference>
<dbReference type="HOGENOM" id="CLU_3063944_0_0_6"/>
<organism evidence="1 2">
    <name type="scientific">Nitrosococcus halophilus (strain Nc4)</name>
    <dbReference type="NCBI Taxonomy" id="472759"/>
    <lineage>
        <taxon>Bacteria</taxon>
        <taxon>Pseudomonadati</taxon>
        <taxon>Pseudomonadota</taxon>
        <taxon>Gammaproteobacteria</taxon>
        <taxon>Chromatiales</taxon>
        <taxon>Chromatiaceae</taxon>
        <taxon>Nitrosococcus</taxon>
    </lineage>
</organism>
<proteinExistence type="predicted"/>
<name>D5C2G3_NITHN</name>